<dbReference type="Pfam" id="PF00931">
    <property type="entry name" value="NB-ARC"/>
    <property type="match status" value="1"/>
</dbReference>
<organism evidence="8 9">
    <name type="scientific">Clitoria ternatea</name>
    <name type="common">Butterfly pea</name>
    <dbReference type="NCBI Taxonomy" id="43366"/>
    <lineage>
        <taxon>Eukaryota</taxon>
        <taxon>Viridiplantae</taxon>
        <taxon>Streptophyta</taxon>
        <taxon>Embryophyta</taxon>
        <taxon>Tracheophyta</taxon>
        <taxon>Spermatophyta</taxon>
        <taxon>Magnoliopsida</taxon>
        <taxon>eudicotyledons</taxon>
        <taxon>Gunneridae</taxon>
        <taxon>Pentapetalae</taxon>
        <taxon>rosids</taxon>
        <taxon>fabids</taxon>
        <taxon>Fabales</taxon>
        <taxon>Fabaceae</taxon>
        <taxon>Papilionoideae</taxon>
        <taxon>50 kb inversion clade</taxon>
        <taxon>NPAAA clade</taxon>
        <taxon>indigoferoid/millettioid clade</taxon>
        <taxon>Phaseoleae</taxon>
        <taxon>Clitoria</taxon>
    </lineage>
</organism>
<dbReference type="Proteomes" id="UP001359559">
    <property type="component" value="Unassembled WGS sequence"/>
</dbReference>
<sequence length="939" mass="108274">MAEVAVTTVVTKLTELLVEQAKSTVSQLAGVREKVETLKNELGWMQSFLRDADAKAEQEGNERVRLWVSEIRDVAFQAEELIETYVYETTMETTFDKVFRPLHLFKTQTRIDKILSKIKNISQRRHTYGVETTRDDTNSSSERLRSWRQPWPCSEEEYVIELQDDIGLLRTQLLDVESTPHVVSIVGMGGLGKTTLAKKLYNHAEILDHFECKAWVYVSNEYRRRDILQGILRDVGALTNEMERKPEEELVNKLRSVLDEKRYLVVLDDIWGTEVWDGLKFAFPKRKLGSKILLTTRNWDVALHACSNPHQLRTLTEDESFKLLCNKAFPGAKSIPLELENLAKEIVVKCGGLPLALVVVGGLLSRKLKSSGEWKRVLQNISWHLLEEQEKITRILALSYNDLPSHIKSCFLYLGLFPQGVNIQTKKLIRLWVAEGFLPQEGEEPAEGVAQKYLNELIDRCMVQVGTVSSLGTVKTIRIHDLLRDLSVSKGKGEYFLKIFQQRDMAGSSTSQLTKSRRHSIHSCHDRYDFLKHDADHSHSLLFFNREYNADIARKIWLHLNFLQEKKLDFIYRKFKLLRVLELDGVRVVRLPSTIGDLIQLRYLGLRKTNLEEELPTSLGNLHNLQTLDLRYCVFLKKIPNVIWKMVNLRHLLLNTPFDCPDTGHLRLDTLTNLQSLPHIEAGNWIHGLKNMTNLRQLGIYELPGQMVKSVLSNVQGLRNLNSLSLSLRSEEDEFPIFMQLSQCTQLQKLSLNGRIKKLPDPHEFPPNLLKLTLHNSHLQKESIAKLERLPNLKMLILGKEAYNWPELTFNAEGFLQLYILRLVQLKELEEWTVEENAMPRLEHMVIEGCEKLRKIPDGLKAITSMKKLKIIGMPVEFEHRLRTRDLSEFTNTLVIESTTDILAIGKLLYSPINSQPLIQEMASSQTPLFTDWRRSVQH</sequence>
<dbReference type="InterPro" id="IPR044974">
    <property type="entry name" value="Disease_R_plants"/>
</dbReference>
<dbReference type="GO" id="GO:0043531">
    <property type="term" value="F:ADP binding"/>
    <property type="evidence" value="ECO:0007669"/>
    <property type="project" value="InterPro"/>
</dbReference>
<evidence type="ECO:0000256" key="1">
    <source>
        <dbReference type="ARBA" id="ARBA00022737"/>
    </source>
</evidence>
<proteinExistence type="predicted"/>
<dbReference type="Gene3D" id="1.10.10.10">
    <property type="entry name" value="Winged helix-like DNA-binding domain superfamily/Winged helix DNA-binding domain"/>
    <property type="match status" value="1"/>
</dbReference>
<dbReference type="InterPro" id="IPR027417">
    <property type="entry name" value="P-loop_NTPase"/>
</dbReference>
<dbReference type="InterPro" id="IPR041118">
    <property type="entry name" value="Rx_N"/>
</dbReference>
<dbReference type="PANTHER" id="PTHR23155">
    <property type="entry name" value="DISEASE RESISTANCE PROTEIN RP"/>
    <property type="match status" value="1"/>
</dbReference>
<dbReference type="Gene3D" id="1.20.5.4130">
    <property type="match status" value="1"/>
</dbReference>
<dbReference type="InterPro" id="IPR058922">
    <property type="entry name" value="WHD_DRP"/>
</dbReference>
<evidence type="ECO:0000256" key="2">
    <source>
        <dbReference type="ARBA" id="ARBA00022741"/>
    </source>
</evidence>
<dbReference type="InterPro" id="IPR042197">
    <property type="entry name" value="Apaf_helical"/>
</dbReference>
<protein>
    <submittedName>
        <fullName evidence="8">Uncharacterized protein</fullName>
    </submittedName>
</protein>
<reference evidence="8 9" key="1">
    <citation type="submission" date="2024-01" db="EMBL/GenBank/DDBJ databases">
        <title>The genomes of 5 underutilized Papilionoideae crops provide insights into root nodulation and disease resistance.</title>
        <authorList>
            <person name="Yuan L."/>
        </authorList>
    </citation>
    <scope>NUCLEOTIDE SEQUENCE [LARGE SCALE GENOMIC DNA]</scope>
    <source>
        <strain evidence="8">LY-2023</strain>
        <tissue evidence="8">Leaf</tissue>
    </source>
</reference>
<keyword evidence="3" id="KW-0611">Plant defense</keyword>
<feature type="domain" description="Disease resistance R13L4/SHOC-2-like LRR" evidence="7">
    <location>
        <begin position="572"/>
        <end position="870"/>
    </location>
</feature>
<dbReference type="SUPFAM" id="SSF52058">
    <property type="entry name" value="L domain-like"/>
    <property type="match status" value="1"/>
</dbReference>
<keyword evidence="2" id="KW-0547">Nucleotide-binding</keyword>
<dbReference type="Pfam" id="PF18052">
    <property type="entry name" value="Rx_N"/>
    <property type="match status" value="1"/>
</dbReference>
<keyword evidence="1" id="KW-0677">Repeat</keyword>
<evidence type="ECO:0000259" key="5">
    <source>
        <dbReference type="Pfam" id="PF18052"/>
    </source>
</evidence>
<dbReference type="Gene3D" id="3.80.10.10">
    <property type="entry name" value="Ribonuclease Inhibitor"/>
    <property type="match status" value="1"/>
</dbReference>
<dbReference type="GO" id="GO:0098542">
    <property type="term" value="P:defense response to other organism"/>
    <property type="evidence" value="ECO:0007669"/>
    <property type="project" value="TreeGrafter"/>
</dbReference>
<name>A0AAN9K1N5_CLITE</name>
<evidence type="ECO:0000259" key="7">
    <source>
        <dbReference type="Pfam" id="PF23598"/>
    </source>
</evidence>
<evidence type="ECO:0000259" key="4">
    <source>
        <dbReference type="Pfam" id="PF00931"/>
    </source>
</evidence>
<dbReference type="FunFam" id="1.10.10.10:FF:000322">
    <property type="entry name" value="Probable disease resistance protein At1g63360"/>
    <property type="match status" value="1"/>
</dbReference>
<evidence type="ECO:0000313" key="8">
    <source>
        <dbReference type="EMBL" id="KAK7309315.1"/>
    </source>
</evidence>
<dbReference type="FunFam" id="1.10.8.430:FF:000003">
    <property type="entry name" value="Probable disease resistance protein At5g66910"/>
    <property type="match status" value="1"/>
</dbReference>
<accession>A0AAN9K1N5</accession>
<comment type="caution">
    <text evidence="8">The sequence shown here is derived from an EMBL/GenBank/DDBJ whole genome shotgun (WGS) entry which is preliminary data.</text>
</comment>
<dbReference type="InterPro" id="IPR036388">
    <property type="entry name" value="WH-like_DNA-bd_sf"/>
</dbReference>
<dbReference type="SUPFAM" id="SSF52540">
    <property type="entry name" value="P-loop containing nucleoside triphosphate hydrolases"/>
    <property type="match status" value="1"/>
</dbReference>
<dbReference type="Gene3D" id="3.40.50.300">
    <property type="entry name" value="P-loop containing nucleotide triphosphate hydrolases"/>
    <property type="match status" value="1"/>
</dbReference>
<evidence type="ECO:0000313" key="9">
    <source>
        <dbReference type="Proteomes" id="UP001359559"/>
    </source>
</evidence>
<dbReference type="Gene3D" id="1.10.8.430">
    <property type="entry name" value="Helical domain of apoptotic protease-activating factors"/>
    <property type="match status" value="1"/>
</dbReference>
<dbReference type="PRINTS" id="PR00364">
    <property type="entry name" value="DISEASERSIST"/>
</dbReference>
<dbReference type="InterPro" id="IPR055414">
    <property type="entry name" value="LRR_R13L4/SHOC2-like"/>
</dbReference>
<feature type="domain" description="Disease resistance protein winged helix" evidence="6">
    <location>
        <begin position="416"/>
        <end position="486"/>
    </location>
</feature>
<dbReference type="FunFam" id="3.40.50.300:FF:001091">
    <property type="entry name" value="Probable disease resistance protein At1g61300"/>
    <property type="match status" value="1"/>
</dbReference>
<evidence type="ECO:0000259" key="6">
    <source>
        <dbReference type="Pfam" id="PF23559"/>
    </source>
</evidence>
<dbReference type="PANTHER" id="PTHR23155:SF1193">
    <property type="entry name" value="DISEASE RESISTANCE PROTEIN RPP13-RELATED"/>
    <property type="match status" value="1"/>
</dbReference>
<dbReference type="AlphaFoldDB" id="A0AAN9K1N5"/>
<gene>
    <name evidence="8" type="ORF">RJT34_05938</name>
</gene>
<feature type="domain" description="NB-ARC" evidence="4">
    <location>
        <begin position="169"/>
        <end position="331"/>
    </location>
</feature>
<feature type="domain" description="Disease resistance N-terminal" evidence="5">
    <location>
        <begin position="5"/>
        <end position="91"/>
    </location>
</feature>
<dbReference type="InterPro" id="IPR038005">
    <property type="entry name" value="RX-like_CC"/>
</dbReference>
<dbReference type="EMBL" id="JAYKXN010000002">
    <property type="protein sequence ID" value="KAK7309315.1"/>
    <property type="molecule type" value="Genomic_DNA"/>
</dbReference>
<evidence type="ECO:0000256" key="3">
    <source>
        <dbReference type="ARBA" id="ARBA00022821"/>
    </source>
</evidence>
<dbReference type="CDD" id="cd14798">
    <property type="entry name" value="RX-CC_like"/>
    <property type="match status" value="1"/>
</dbReference>
<dbReference type="Pfam" id="PF23559">
    <property type="entry name" value="WHD_DRP"/>
    <property type="match status" value="1"/>
</dbReference>
<keyword evidence="9" id="KW-1185">Reference proteome</keyword>
<dbReference type="InterPro" id="IPR032675">
    <property type="entry name" value="LRR_dom_sf"/>
</dbReference>
<dbReference type="InterPro" id="IPR002182">
    <property type="entry name" value="NB-ARC"/>
</dbReference>
<dbReference type="Pfam" id="PF23598">
    <property type="entry name" value="LRR_14"/>
    <property type="match status" value="1"/>
</dbReference>